<keyword evidence="6" id="KW-1185">Reference proteome</keyword>
<reference evidence="5 6" key="1">
    <citation type="submission" date="2019-07" db="EMBL/GenBank/DDBJ databases">
        <title>Whole genome shotgun sequence of Cellulomonas persica NBRC 101101.</title>
        <authorList>
            <person name="Hosoyama A."/>
            <person name="Uohara A."/>
            <person name="Ohji S."/>
            <person name="Ichikawa N."/>
        </authorList>
    </citation>
    <scope>NUCLEOTIDE SEQUENCE [LARGE SCALE GENOMIC DNA]</scope>
    <source>
        <strain evidence="5 6">NBRC 101101</strain>
    </source>
</reference>
<dbReference type="Gene3D" id="1.10.10.10">
    <property type="entry name" value="Winged helix-like DNA-binding domain superfamily/Winged helix DNA-binding domain"/>
    <property type="match status" value="1"/>
</dbReference>
<evidence type="ECO:0000313" key="5">
    <source>
        <dbReference type="EMBL" id="GEK18911.1"/>
    </source>
</evidence>
<dbReference type="GO" id="GO:0006355">
    <property type="term" value="P:regulation of DNA-templated transcription"/>
    <property type="evidence" value="ECO:0007669"/>
    <property type="project" value="InterPro"/>
</dbReference>
<protein>
    <submittedName>
        <fullName evidence="5">Transcriptional regulator</fullName>
    </submittedName>
</protein>
<evidence type="ECO:0000259" key="4">
    <source>
        <dbReference type="PROSITE" id="PS50043"/>
    </source>
</evidence>
<dbReference type="GO" id="GO:0003677">
    <property type="term" value="F:DNA binding"/>
    <property type="evidence" value="ECO:0007669"/>
    <property type="project" value="UniProtKB-KW"/>
</dbReference>
<comment type="caution">
    <text evidence="5">The sequence shown here is derived from an EMBL/GenBank/DDBJ whole genome shotgun (WGS) entry which is preliminary data.</text>
</comment>
<gene>
    <name evidence="5" type="ORF">CPE01_26440</name>
</gene>
<sequence length="842" mass="90616">MVRRPALEQLLERAADQRLTIVSAGPGWGKTVAVAQWVAATERQVAWLSLEPHDDAPGAFWSDVLEALRGSGAVPEDNPLRHLRVPAAASHEFRSQLLRALEDLPEPVVLVLDDFHYVQRPDVVDGVEDLLRYPLPLRLVLVTRVDPLVRVHRLRVEGELEEVVAADLAFDAPTVAALAAARGLQLTSQDVARVLEDTDGWPVGVRLQLRSPGGSRATRPDQDASDYLVAEVLTRLDPAMQRVLLMTCVTRFTCADLVEAILPGGDAVAPWRAFAERNDFVNPLGSDGTWFRYHPLLREMLLGRLSADDPDAWRLAHRNAATWLVGHGEPVRALELAARIEDWALFCQVFVDSAAGGLVSVDREPVLDLVERVPVADLAPDAGVELCAGALAVLRGRFHAGAAHVARARELAPPDAPPQLVALLEILAASAARGLGDAATTTSSGAAALVVLDAAPLPTPAWPAYRTLAANAHAVGLFWSGDLVEARERLEALVRATAGAPPLLPALNARSYLALAAALAGDLALAAREAQRVIADARELGWGSYLQCRCAYTAVAWVAVLRGEADEADRMLAMALASDLGGEEPPTETNIHLLQALVAVQRGRSRAARAALRAAGEICASTSPVLADLAWRATAETAQLVGEQPPAPVLEPSSTLLLVAEARAHLMRGEPREALRVARLAQEQARTEADEQTEVEAWLVTAAAHEHTGDHPRCDQALDHAIEVAAVSVLVRPFLLVGAPVLAARLHARLDRHPGELADHVRRMGHHESAAREPEPLIDPLTSRELAILGALPTMQTNSEIAADFYVSVNTVKAHLKALYRKLGVESRREAVRRARELGLLD</sequence>
<dbReference type="PROSITE" id="PS50043">
    <property type="entry name" value="HTH_LUXR_2"/>
    <property type="match status" value="1"/>
</dbReference>
<evidence type="ECO:0000256" key="2">
    <source>
        <dbReference type="ARBA" id="ARBA00023125"/>
    </source>
</evidence>
<keyword evidence="1" id="KW-0805">Transcription regulation</keyword>
<dbReference type="InterPro" id="IPR059106">
    <property type="entry name" value="WHD_MalT"/>
</dbReference>
<name>A0A510UZD8_9CELL</name>
<keyword evidence="3" id="KW-0804">Transcription</keyword>
<dbReference type="InterPro" id="IPR011990">
    <property type="entry name" value="TPR-like_helical_dom_sf"/>
</dbReference>
<dbReference type="InterPro" id="IPR000792">
    <property type="entry name" value="Tscrpt_reg_LuxR_C"/>
</dbReference>
<dbReference type="InterPro" id="IPR027417">
    <property type="entry name" value="P-loop_NTPase"/>
</dbReference>
<dbReference type="SMART" id="SM00421">
    <property type="entry name" value="HTH_LUXR"/>
    <property type="match status" value="1"/>
</dbReference>
<dbReference type="SUPFAM" id="SSF52540">
    <property type="entry name" value="P-loop containing nucleoside triphosphate hydrolases"/>
    <property type="match status" value="1"/>
</dbReference>
<dbReference type="Pfam" id="PF25873">
    <property type="entry name" value="WHD_MalT"/>
    <property type="match status" value="1"/>
</dbReference>
<dbReference type="EMBL" id="BJUA01000014">
    <property type="protein sequence ID" value="GEK18911.1"/>
    <property type="molecule type" value="Genomic_DNA"/>
</dbReference>
<dbReference type="Gene3D" id="1.25.40.10">
    <property type="entry name" value="Tetratricopeptide repeat domain"/>
    <property type="match status" value="1"/>
</dbReference>
<evidence type="ECO:0000256" key="1">
    <source>
        <dbReference type="ARBA" id="ARBA00023015"/>
    </source>
</evidence>
<accession>A0A510UZD8</accession>
<dbReference type="AlphaFoldDB" id="A0A510UZD8"/>
<dbReference type="Proteomes" id="UP000321386">
    <property type="component" value="Unassembled WGS sequence"/>
</dbReference>
<dbReference type="OrthoDB" id="134985at2"/>
<organism evidence="5 6">
    <name type="scientific">Cellulomonas persica</name>
    <dbReference type="NCBI Taxonomy" id="76861"/>
    <lineage>
        <taxon>Bacteria</taxon>
        <taxon>Bacillati</taxon>
        <taxon>Actinomycetota</taxon>
        <taxon>Actinomycetes</taxon>
        <taxon>Micrococcales</taxon>
        <taxon>Cellulomonadaceae</taxon>
        <taxon>Cellulomonas</taxon>
    </lineage>
</organism>
<dbReference type="SUPFAM" id="SSF48452">
    <property type="entry name" value="TPR-like"/>
    <property type="match status" value="1"/>
</dbReference>
<proteinExistence type="predicted"/>
<dbReference type="InterPro" id="IPR036388">
    <property type="entry name" value="WH-like_DNA-bd_sf"/>
</dbReference>
<feature type="domain" description="HTH luxR-type" evidence="4">
    <location>
        <begin position="774"/>
        <end position="839"/>
    </location>
</feature>
<dbReference type="PANTHER" id="PTHR44688:SF16">
    <property type="entry name" value="DNA-BINDING TRANSCRIPTIONAL ACTIVATOR DEVR_DOSR"/>
    <property type="match status" value="1"/>
</dbReference>
<dbReference type="InterPro" id="IPR016032">
    <property type="entry name" value="Sig_transdc_resp-reg_C-effctor"/>
</dbReference>
<keyword evidence="2" id="KW-0238">DNA-binding</keyword>
<evidence type="ECO:0000313" key="6">
    <source>
        <dbReference type="Proteomes" id="UP000321386"/>
    </source>
</evidence>
<dbReference type="PANTHER" id="PTHR44688">
    <property type="entry name" value="DNA-BINDING TRANSCRIPTIONAL ACTIVATOR DEVR_DOSR"/>
    <property type="match status" value="1"/>
</dbReference>
<dbReference type="SUPFAM" id="SSF46894">
    <property type="entry name" value="C-terminal effector domain of the bipartite response regulators"/>
    <property type="match status" value="1"/>
</dbReference>
<dbReference type="RefSeq" id="WP_146807302.1">
    <property type="nucleotide sequence ID" value="NZ_BJUA01000014.1"/>
</dbReference>
<dbReference type="CDD" id="cd06170">
    <property type="entry name" value="LuxR_C_like"/>
    <property type="match status" value="1"/>
</dbReference>
<dbReference type="Gene3D" id="3.40.50.300">
    <property type="entry name" value="P-loop containing nucleotide triphosphate hydrolases"/>
    <property type="match status" value="1"/>
</dbReference>
<dbReference type="Pfam" id="PF00196">
    <property type="entry name" value="GerE"/>
    <property type="match status" value="1"/>
</dbReference>
<evidence type="ECO:0000256" key="3">
    <source>
        <dbReference type="ARBA" id="ARBA00023163"/>
    </source>
</evidence>